<reference evidence="1" key="1">
    <citation type="journal article" date="2012" name="Nature">
        <title>The oyster genome reveals stress adaptation and complexity of shell formation.</title>
        <authorList>
            <person name="Zhang G."/>
            <person name="Fang X."/>
            <person name="Guo X."/>
            <person name="Li L."/>
            <person name="Luo R."/>
            <person name="Xu F."/>
            <person name="Yang P."/>
            <person name="Zhang L."/>
            <person name="Wang X."/>
            <person name="Qi H."/>
            <person name="Xiong Z."/>
            <person name="Que H."/>
            <person name="Xie Y."/>
            <person name="Holland P.W."/>
            <person name="Paps J."/>
            <person name="Zhu Y."/>
            <person name="Wu F."/>
            <person name="Chen Y."/>
            <person name="Wang J."/>
            <person name="Peng C."/>
            <person name="Meng J."/>
            <person name="Yang L."/>
            <person name="Liu J."/>
            <person name="Wen B."/>
            <person name="Zhang N."/>
            <person name="Huang Z."/>
            <person name="Zhu Q."/>
            <person name="Feng Y."/>
            <person name="Mount A."/>
            <person name="Hedgecock D."/>
            <person name="Xu Z."/>
            <person name="Liu Y."/>
            <person name="Domazet-Loso T."/>
            <person name="Du Y."/>
            <person name="Sun X."/>
            <person name="Zhang S."/>
            <person name="Liu B."/>
            <person name="Cheng P."/>
            <person name="Jiang X."/>
            <person name="Li J."/>
            <person name="Fan D."/>
            <person name="Wang W."/>
            <person name="Fu W."/>
            <person name="Wang T."/>
            <person name="Wang B."/>
            <person name="Zhang J."/>
            <person name="Peng Z."/>
            <person name="Li Y."/>
            <person name="Li N."/>
            <person name="Wang J."/>
            <person name="Chen M."/>
            <person name="He Y."/>
            <person name="Tan F."/>
            <person name="Song X."/>
            <person name="Zheng Q."/>
            <person name="Huang R."/>
            <person name="Yang H."/>
            <person name="Du X."/>
            <person name="Chen L."/>
            <person name="Yang M."/>
            <person name="Gaffney P.M."/>
            <person name="Wang S."/>
            <person name="Luo L."/>
            <person name="She Z."/>
            <person name="Ming Y."/>
            <person name="Huang W."/>
            <person name="Zhang S."/>
            <person name="Huang B."/>
            <person name="Zhang Y."/>
            <person name="Qu T."/>
            <person name="Ni P."/>
            <person name="Miao G."/>
            <person name="Wang J."/>
            <person name="Wang Q."/>
            <person name="Steinberg C.E."/>
            <person name="Wang H."/>
            <person name="Li N."/>
            <person name="Qian L."/>
            <person name="Zhang G."/>
            <person name="Li Y."/>
            <person name="Yang H."/>
            <person name="Liu X."/>
            <person name="Wang J."/>
            <person name="Yin Y."/>
            <person name="Wang J."/>
        </authorList>
    </citation>
    <scope>NUCLEOTIDE SEQUENCE [LARGE SCALE GENOMIC DNA]</scope>
    <source>
        <strain evidence="1">05x7-T-G4-1.051#20</strain>
    </source>
</reference>
<protein>
    <submittedName>
        <fullName evidence="1">Uncharacterized protein</fullName>
    </submittedName>
</protein>
<dbReference type="AlphaFoldDB" id="K1PPE0"/>
<evidence type="ECO:0000313" key="1">
    <source>
        <dbReference type="EMBL" id="EKC20724.1"/>
    </source>
</evidence>
<accession>K1PPE0</accession>
<proteinExistence type="predicted"/>
<dbReference type="EMBL" id="JH816124">
    <property type="protein sequence ID" value="EKC20724.1"/>
    <property type="molecule type" value="Genomic_DNA"/>
</dbReference>
<organism evidence="1">
    <name type="scientific">Magallana gigas</name>
    <name type="common">Pacific oyster</name>
    <name type="synonym">Crassostrea gigas</name>
    <dbReference type="NCBI Taxonomy" id="29159"/>
    <lineage>
        <taxon>Eukaryota</taxon>
        <taxon>Metazoa</taxon>
        <taxon>Spiralia</taxon>
        <taxon>Lophotrochozoa</taxon>
        <taxon>Mollusca</taxon>
        <taxon>Bivalvia</taxon>
        <taxon>Autobranchia</taxon>
        <taxon>Pteriomorphia</taxon>
        <taxon>Ostreida</taxon>
        <taxon>Ostreoidea</taxon>
        <taxon>Ostreidae</taxon>
        <taxon>Magallana</taxon>
    </lineage>
</organism>
<dbReference type="InParanoid" id="K1PPE0"/>
<gene>
    <name evidence="1" type="ORF">CGI_10005480</name>
</gene>
<dbReference type="HOGENOM" id="CLU_2608351_0_0_1"/>
<name>K1PPE0_MAGGI</name>
<sequence length="79" mass="8759">MFSVSMQTDSDDNCKCRLLYLCPTATSQRRDHVGNLEARRTLYGDGDVCLTSSGTSLDIVLKALDIFYVLTAKFTISCL</sequence>